<protein>
    <submittedName>
        <fullName evidence="3">Uncharacterized protein</fullName>
    </submittedName>
</protein>
<reference evidence="3 4" key="2">
    <citation type="journal article" date="2019" name="G3 (Bethesda)">
        <title>Hybrid Assembly of the Genome of the Entomopathogenic Nematode Steinernema carpocapsae Identifies the X-Chromosome.</title>
        <authorList>
            <person name="Serra L."/>
            <person name="Macchietto M."/>
            <person name="Macias-Munoz A."/>
            <person name="McGill C.J."/>
            <person name="Rodriguez I.M."/>
            <person name="Rodriguez B."/>
            <person name="Murad R."/>
            <person name="Mortazavi A."/>
        </authorList>
    </citation>
    <scope>NUCLEOTIDE SEQUENCE [LARGE SCALE GENOMIC DNA]</scope>
    <source>
        <strain evidence="3 4">ALL</strain>
    </source>
</reference>
<dbReference type="Proteomes" id="UP000298663">
    <property type="component" value="Unassembled WGS sequence"/>
</dbReference>
<dbReference type="AlphaFoldDB" id="A0A4U5PD81"/>
<feature type="chain" id="PRO_5020814783" evidence="2">
    <location>
        <begin position="23"/>
        <end position="146"/>
    </location>
</feature>
<evidence type="ECO:0000313" key="4">
    <source>
        <dbReference type="Proteomes" id="UP000298663"/>
    </source>
</evidence>
<accession>A0A4U5PD81</accession>
<proteinExistence type="predicted"/>
<comment type="caution">
    <text evidence="3">The sequence shown here is derived from an EMBL/GenBank/DDBJ whole genome shotgun (WGS) entry which is preliminary data.</text>
</comment>
<evidence type="ECO:0000313" key="3">
    <source>
        <dbReference type="EMBL" id="TKR94338.1"/>
    </source>
</evidence>
<name>A0A4U5PD81_STECR</name>
<feature type="signal peptide" evidence="2">
    <location>
        <begin position="1"/>
        <end position="22"/>
    </location>
</feature>
<dbReference type="EMBL" id="AZBU02000002">
    <property type="protein sequence ID" value="TKR94338.1"/>
    <property type="molecule type" value="Genomic_DNA"/>
</dbReference>
<feature type="compositionally biased region" description="Pro residues" evidence="1">
    <location>
        <begin position="104"/>
        <end position="118"/>
    </location>
</feature>
<evidence type="ECO:0000256" key="1">
    <source>
        <dbReference type="SAM" id="MobiDB-lite"/>
    </source>
</evidence>
<reference evidence="3 4" key="1">
    <citation type="journal article" date="2015" name="Genome Biol.">
        <title>Comparative genomics of Steinernema reveals deeply conserved gene regulatory networks.</title>
        <authorList>
            <person name="Dillman A.R."/>
            <person name="Macchietto M."/>
            <person name="Porter C.F."/>
            <person name="Rogers A."/>
            <person name="Williams B."/>
            <person name="Antoshechkin I."/>
            <person name="Lee M.M."/>
            <person name="Goodwin Z."/>
            <person name="Lu X."/>
            <person name="Lewis E.E."/>
            <person name="Goodrich-Blair H."/>
            <person name="Stock S.P."/>
            <person name="Adams B.J."/>
            <person name="Sternberg P.W."/>
            <person name="Mortazavi A."/>
        </authorList>
    </citation>
    <scope>NUCLEOTIDE SEQUENCE [LARGE SCALE GENOMIC DNA]</scope>
    <source>
        <strain evidence="3 4">ALL</strain>
    </source>
</reference>
<feature type="compositionally biased region" description="Basic and acidic residues" evidence="1">
    <location>
        <begin position="29"/>
        <end position="39"/>
    </location>
</feature>
<organism evidence="3 4">
    <name type="scientific">Steinernema carpocapsae</name>
    <name type="common">Entomopathogenic nematode</name>
    <dbReference type="NCBI Taxonomy" id="34508"/>
    <lineage>
        <taxon>Eukaryota</taxon>
        <taxon>Metazoa</taxon>
        <taxon>Ecdysozoa</taxon>
        <taxon>Nematoda</taxon>
        <taxon>Chromadorea</taxon>
        <taxon>Rhabditida</taxon>
        <taxon>Tylenchina</taxon>
        <taxon>Panagrolaimomorpha</taxon>
        <taxon>Strongyloidoidea</taxon>
        <taxon>Steinernematidae</taxon>
        <taxon>Steinernema</taxon>
    </lineage>
</organism>
<keyword evidence="2" id="KW-0732">Signal</keyword>
<feature type="compositionally biased region" description="Basic and acidic residues" evidence="1">
    <location>
        <begin position="47"/>
        <end position="59"/>
    </location>
</feature>
<evidence type="ECO:0000256" key="2">
    <source>
        <dbReference type="SAM" id="SignalP"/>
    </source>
</evidence>
<feature type="region of interest" description="Disordered" evidence="1">
    <location>
        <begin position="29"/>
        <end position="146"/>
    </location>
</feature>
<feature type="compositionally biased region" description="Basic and acidic residues" evidence="1">
    <location>
        <begin position="67"/>
        <end position="76"/>
    </location>
</feature>
<gene>
    <name evidence="3" type="ORF">L596_008632</name>
</gene>
<keyword evidence="4" id="KW-1185">Reference proteome</keyword>
<sequence length="146" mass="15767">MNLVVLPIAILLSLLGFSPFLCVTCKKSGEGSKAKDKAPKNANAAKQPKDFAFDGHFSDTETGTVTRGDEKEEKKEPNKKRVLHESDEWLKSPPKSMPRSKQPMPAPPPSPVQPPLPGQVPATSADAQTLKNPTDLCRTPIAGRIT</sequence>